<dbReference type="RefSeq" id="WP_377854184.1">
    <property type="nucleotide sequence ID" value="NZ_JBHLZU010000018.1"/>
</dbReference>
<keyword evidence="2" id="KW-1185">Reference proteome</keyword>
<reference evidence="1 2" key="1">
    <citation type="submission" date="2024-09" db="EMBL/GenBank/DDBJ databases">
        <authorList>
            <person name="Sun Q."/>
            <person name="Mori K."/>
        </authorList>
    </citation>
    <scope>NUCLEOTIDE SEQUENCE [LARGE SCALE GENOMIC DNA]</scope>
    <source>
        <strain evidence="1 2">TBRC 7907</strain>
    </source>
</reference>
<proteinExistence type="predicted"/>
<accession>A0ABV6A0L9</accession>
<organism evidence="1 2">
    <name type="scientific">Allokutzneria oryzae</name>
    <dbReference type="NCBI Taxonomy" id="1378989"/>
    <lineage>
        <taxon>Bacteria</taxon>
        <taxon>Bacillati</taxon>
        <taxon>Actinomycetota</taxon>
        <taxon>Actinomycetes</taxon>
        <taxon>Pseudonocardiales</taxon>
        <taxon>Pseudonocardiaceae</taxon>
        <taxon>Allokutzneria</taxon>
    </lineage>
</organism>
<evidence type="ECO:0000313" key="1">
    <source>
        <dbReference type="EMBL" id="MFB9906225.1"/>
    </source>
</evidence>
<protein>
    <submittedName>
        <fullName evidence="1">Uncharacterized protein</fullName>
    </submittedName>
</protein>
<name>A0ABV6A0L9_9PSEU</name>
<evidence type="ECO:0000313" key="2">
    <source>
        <dbReference type="Proteomes" id="UP001589693"/>
    </source>
</evidence>
<gene>
    <name evidence="1" type="ORF">ACFFQA_19995</name>
</gene>
<dbReference type="Proteomes" id="UP001589693">
    <property type="component" value="Unassembled WGS sequence"/>
</dbReference>
<sequence length="193" mass="19476">MGQLSFYSAEAALPEVGDLAGLLCAPGRVVGFGRGTTARVSVELDRRGRVGPVAAACADRGVLTHLTSSDAGLPVLSTAFRADLTGLAAAWSRGGTKRVPASFTTDGRVLRMWALAAGRVESSAYLLGLDPAAPGTHDPLVGALTAAGLAATVIAASDGLPVLRITGRRRLARLAELVGPAPAGAVEGTWPVA</sequence>
<dbReference type="EMBL" id="JBHLZU010000018">
    <property type="protein sequence ID" value="MFB9906225.1"/>
    <property type="molecule type" value="Genomic_DNA"/>
</dbReference>
<comment type="caution">
    <text evidence="1">The sequence shown here is derived from an EMBL/GenBank/DDBJ whole genome shotgun (WGS) entry which is preliminary data.</text>
</comment>